<dbReference type="Proteomes" id="UP000799640">
    <property type="component" value="Unassembled WGS sequence"/>
</dbReference>
<keyword evidence="1" id="KW-0343">GTPase activation</keyword>
<dbReference type="GO" id="GO:0005096">
    <property type="term" value="F:GTPase activator activity"/>
    <property type="evidence" value="ECO:0007669"/>
    <property type="project" value="UniProtKB-KW"/>
</dbReference>
<dbReference type="GO" id="GO:0006913">
    <property type="term" value="P:nucleocytoplasmic transport"/>
    <property type="evidence" value="ECO:0007669"/>
    <property type="project" value="TreeGrafter"/>
</dbReference>
<dbReference type="GO" id="GO:0005829">
    <property type="term" value="C:cytosol"/>
    <property type="evidence" value="ECO:0007669"/>
    <property type="project" value="TreeGrafter"/>
</dbReference>
<feature type="region of interest" description="Disordered" evidence="4">
    <location>
        <begin position="317"/>
        <end position="357"/>
    </location>
</feature>
<gene>
    <name evidence="5" type="ORF">EJ06DRAFT_532726</name>
</gene>
<feature type="region of interest" description="Disordered" evidence="4">
    <location>
        <begin position="208"/>
        <end position="240"/>
    </location>
</feature>
<feature type="region of interest" description="Disordered" evidence="4">
    <location>
        <begin position="133"/>
        <end position="176"/>
    </location>
</feature>
<dbReference type="AlphaFoldDB" id="A0A6G1HP97"/>
<evidence type="ECO:0000313" key="5">
    <source>
        <dbReference type="EMBL" id="KAF2397734.1"/>
    </source>
</evidence>
<feature type="compositionally biased region" description="Basic and acidic residues" evidence="4">
    <location>
        <begin position="332"/>
        <end position="356"/>
    </location>
</feature>
<feature type="compositionally biased region" description="Basic and acidic residues" evidence="4">
    <location>
        <begin position="1066"/>
        <end position="1080"/>
    </location>
</feature>
<feature type="compositionally biased region" description="Pro residues" evidence="4">
    <location>
        <begin position="162"/>
        <end position="173"/>
    </location>
</feature>
<dbReference type="GO" id="GO:0031267">
    <property type="term" value="F:small GTPase binding"/>
    <property type="evidence" value="ECO:0007669"/>
    <property type="project" value="TreeGrafter"/>
</dbReference>
<evidence type="ECO:0000256" key="2">
    <source>
        <dbReference type="ARBA" id="ARBA00022614"/>
    </source>
</evidence>
<proteinExistence type="predicted"/>
<dbReference type="PANTHER" id="PTHR24113">
    <property type="entry name" value="RAN GTPASE-ACTIVATING PROTEIN 1"/>
    <property type="match status" value="1"/>
</dbReference>
<feature type="compositionally biased region" description="Low complexity" evidence="4">
    <location>
        <begin position="133"/>
        <end position="161"/>
    </location>
</feature>
<feature type="region of interest" description="Disordered" evidence="4">
    <location>
        <begin position="17"/>
        <end position="46"/>
    </location>
</feature>
<dbReference type="PANTHER" id="PTHR24113:SF12">
    <property type="entry name" value="RAN GTPASE-ACTIVATING PROTEIN 1"/>
    <property type="match status" value="1"/>
</dbReference>
<evidence type="ECO:0000256" key="4">
    <source>
        <dbReference type="SAM" id="MobiDB-lite"/>
    </source>
</evidence>
<feature type="region of interest" description="Disordered" evidence="4">
    <location>
        <begin position="1066"/>
        <end position="1089"/>
    </location>
</feature>
<dbReference type="GO" id="GO:0005634">
    <property type="term" value="C:nucleus"/>
    <property type="evidence" value="ECO:0007669"/>
    <property type="project" value="TreeGrafter"/>
</dbReference>
<evidence type="ECO:0000256" key="3">
    <source>
        <dbReference type="ARBA" id="ARBA00022737"/>
    </source>
</evidence>
<feature type="region of interest" description="Disordered" evidence="4">
    <location>
        <begin position="76"/>
        <end position="118"/>
    </location>
</feature>
<feature type="region of interest" description="Disordered" evidence="4">
    <location>
        <begin position="384"/>
        <end position="406"/>
    </location>
</feature>
<dbReference type="SUPFAM" id="SSF52047">
    <property type="entry name" value="RNI-like"/>
    <property type="match status" value="1"/>
</dbReference>
<sequence length="1135" mass="120845">MEDIHGVDVSWLHHSNPDRATRLHTPASARPPVRSSAHSTLTKLPEPAMVVVNGGAKNEIKAPTAQPVKATVPSLDTSANGIANQTGTPHPASIPISWNAPAGTVHPVPSPPRAEPVAATTSPILAGLSRAATLPTPTAPSSSAPNGTNTTSTNGHTNGTPPATPQSKPPPRRPGLTAWASADRVLQSASPARGRRGSFFSNVSSRFGKVAEGHGPVPRAESPAPVGGAVQPPDRPVTPPQRGGSFFSNALRRLSTSAGAGSAVKAGHAGGLCPRRVMNVDRSRPRCVLPELNAAKLRKVAFCVDVEIAGGPKYVDDEAEEEERKRRKNREKMKERGEGEALKHPEEVAQQKEAEGVVKAAPEVVGTSEDPVPEGIVVEENGPAKFDVEKLPEKPPASRPADRPTTDPLRIYRRCCQLREVRPLKRLTEQLGNSSNCPVQEPGTVCELDLTGSRLRLPDLVTLSDWLAVVPVKKLILDDADLTDEGIRVILAGLLAAKTADAQVRRCHLANGIRDGKPVEQAGVVEKLSLKNNPKISKEGWKHISLFIYMSPSIKALDVSMNIFPSTLKPLSDSDSGFVAPDHTDIAEIFSKALCERLAGDRLEELIMTECALSAPALRKIIDGVAISGLKRLGIAGNAIDAEGMTYVTHYLRSGVCQGLDLGGNDLSQHIDVLTKALTPKCPLWALSLADCALTPALLKSLLPGLLILPNLRFLDLSHNQALFTARPNALALLRKSLPLLPHLKRIHLMDIALSPAQAIALAEIIPECPSLAHINLLHNPALAALAAGPANTDAAADEEAQAADEEAQEEACALYAALLAAARTSSTLICVDIDPPSPSSGPVVKALARQVVAYCLRNVERCAAEVAGRPADAPDVAVPSVLAYLVGGGVPEDDDTPGADYIVGGTGVVKALAYCLRGGEEGESRPGTPTHEARAKAVSVNLLDSARKVRARLRPALIREARGGDDMAYRRLLFLEHTLRGIIGRFEDEYPECRVEGQEGLERMESGFEGDVDIGGLTAGEESDGSEGRRPMRRGDSEVNLQARKLAVEEGQMLRMGAQVKRELGLDGGEEGKRVKAPEGEGEDSEQIALLRSQLDSFRGEEIREHVRREGWEAAARRVGEVLEGAGVRRFGTE</sequence>
<keyword evidence="6" id="KW-1185">Reference proteome</keyword>
<dbReference type="OrthoDB" id="8436363at2759"/>
<keyword evidence="3" id="KW-0677">Repeat</keyword>
<dbReference type="GO" id="GO:0048471">
    <property type="term" value="C:perinuclear region of cytoplasm"/>
    <property type="evidence" value="ECO:0007669"/>
    <property type="project" value="TreeGrafter"/>
</dbReference>
<name>A0A6G1HP97_9PEZI</name>
<feature type="compositionally biased region" description="Basic and acidic residues" evidence="4">
    <location>
        <begin position="1027"/>
        <end position="1038"/>
    </location>
</feature>
<reference evidence="5" key="1">
    <citation type="journal article" date="2020" name="Stud. Mycol.">
        <title>101 Dothideomycetes genomes: a test case for predicting lifestyles and emergence of pathogens.</title>
        <authorList>
            <person name="Haridas S."/>
            <person name="Albert R."/>
            <person name="Binder M."/>
            <person name="Bloem J."/>
            <person name="Labutti K."/>
            <person name="Salamov A."/>
            <person name="Andreopoulos B."/>
            <person name="Baker S."/>
            <person name="Barry K."/>
            <person name="Bills G."/>
            <person name="Bluhm B."/>
            <person name="Cannon C."/>
            <person name="Castanera R."/>
            <person name="Culley D."/>
            <person name="Daum C."/>
            <person name="Ezra D."/>
            <person name="Gonzalez J."/>
            <person name="Henrissat B."/>
            <person name="Kuo A."/>
            <person name="Liang C."/>
            <person name="Lipzen A."/>
            <person name="Lutzoni F."/>
            <person name="Magnuson J."/>
            <person name="Mondo S."/>
            <person name="Nolan M."/>
            <person name="Ohm R."/>
            <person name="Pangilinan J."/>
            <person name="Park H.-J."/>
            <person name="Ramirez L."/>
            <person name="Alfaro M."/>
            <person name="Sun H."/>
            <person name="Tritt A."/>
            <person name="Yoshinaga Y."/>
            <person name="Zwiers L.-H."/>
            <person name="Turgeon B."/>
            <person name="Goodwin S."/>
            <person name="Spatafora J."/>
            <person name="Crous P."/>
            <person name="Grigoriev I."/>
        </authorList>
    </citation>
    <scope>NUCLEOTIDE SEQUENCE</scope>
    <source>
        <strain evidence="5">CBS 262.69</strain>
    </source>
</reference>
<feature type="region of interest" description="Disordered" evidence="4">
    <location>
        <begin position="1010"/>
        <end position="1039"/>
    </location>
</feature>
<accession>A0A6G1HP97</accession>
<evidence type="ECO:0000256" key="1">
    <source>
        <dbReference type="ARBA" id="ARBA00022468"/>
    </source>
</evidence>
<organism evidence="5 6">
    <name type="scientific">Trichodelitschia bisporula</name>
    <dbReference type="NCBI Taxonomy" id="703511"/>
    <lineage>
        <taxon>Eukaryota</taxon>
        <taxon>Fungi</taxon>
        <taxon>Dikarya</taxon>
        <taxon>Ascomycota</taxon>
        <taxon>Pezizomycotina</taxon>
        <taxon>Dothideomycetes</taxon>
        <taxon>Dothideomycetes incertae sedis</taxon>
        <taxon>Phaeotrichales</taxon>
        <taxon>Phaeotrichaceae</taxon>
        <taxon>Trichodelitschia</taxon>
    </lineage>
</organism>
<evidence type="ECO:0000313" key="6">
    <source>
        <dbReference type="Proteomes" id="UP000799640"/>
    </source>
</evidence>
<dbReference type="EMBL" id="ML996702">
    <property type="protein sequence ID" value="KAF2397734.1"/>
    <property type="molecule type" value="Genomic_DNA"/>
</dbReference>
<protein>
    <submittedName>
        <fullName evidence="5">RNI-like protein</fullName>
    </submittedName>
</protein>
<feature type="compositionally biased region" description="Polar residues" evidence="4">
    <location>
        <begin position="76"/>
        <end position="88"/>
    </location>
</feature>
<dbReference type="InterPro" id="IPR032675">
    <property type="entry name" value="LRR_dom_sf"/>
</dbReference>
<keyword evidence="2" id="KW-0433">Leucine-rich repeat</keyword>
<dbReference type="Gene3D" id="3.80.10.10">
    <property type="entry name" value="Ribonuclease Inhibitor"/>
    <property type="match status" value="1"/>
</dbReference>
<dbReference type="InterPro" id="IPR027038">
    <property type="entry name" value="RanGap"/>
</dbReference>